<feature type="transmembrane region" description="Helical" evidence="1">
    <location>
        <begin position="53"/>
        <end position="70"/>
    </location>
</feature>
<dbReference type="AlphaFoldDB" id="A0A418XUG1"/>
<gene>
    <name evidence="2" type="ORF">D4A39_15465</name>
</gene>
<dbReference type="RefSeq" id="WP_119918516.1">
    <property type="nucleotide sequence ID" value="NZ_QYYA01000006.1"/>
</dbReference>
<evidence type="ECO:0000313" key="3">
    <source>
        <dbReference type="Proteomes" id="UP000283734"/>
    </source>
</evidence>
<evidence type="ECO:0000256" key="1">
    <source>
        <dbReference type="SAM" id="Phobius"/>
    </source>
</evidence>
<accession>A0A418XUG1</accession>
<dbReference type="Proteomes" id="UP000283734">
    <property type="component" value="Unassembled WGS sequence"/>
</dbReference>
<keyword evidence="3" id="KW-1185">Reference proteome</keyword>
<reference evidence="2 3" key="1">
    <citation type="submission" date="2018-09" db="EMBL/GenBank/DDBJ databases">
        <title>Alcanivorax profundi sp. nov., isolated from 1000 m-depth seawater of the Mariana Trench.</title>
        <authorList>
            <person name="Liu J."/>
        </authorList>
    </citation>
    <scope>NUCLEOTIDE SEQUENCE [LARGE SCALE GENOMIC DNA]</scope>
    <source>
        <strain evidence="2 3">MTEO17</strain>
    </source>
</reference>
<feature type="transmembrane region" description="Helical" evidence="1">
    <location>
        <begin position="6"/>
        <end position="24"/>
    </location>
</feature>
<protein>
    <submittedName>
        <fullName evidence="2">Uncharacterized protein</fullName>
    </submittedName>
</protein>
<comment type="caution">
    <text evidence="2">The sequence shown here is derived from an EMBL/GenBank/DDBJ whole genome shotgun (WGS) entry which is preliminary data.</text>
</comment>
<keyword evidence="1" id="KW-0812">Transmembrane</keyword>
<keyword evidence="1" id="KW-0472">Membrane</keyword>
<organism evidence="2 3">
    <name type="scientific">Alcanivorax profundi</name>
    <dbReference type="NCBI Taxonomy" id="2338368"/>
    <lineage>
        <taxon>Bacteria</taxon>
        <taxon>Pseudomonadati</taxon>
        <taxon>Pseudomonadota</taxon>
        <taxon>Gammaproteobacteria</taxon>
        <taxon>Oceanospirillales</taxon>
        <taxon>Alcanivoracaceae</taxon>
        <taxon>Alcanivorax</taxon>
    </lineage>
</organism>
<dbReference type="EMBL" id="QYYA01000006">
    <property type="protein sequence ID" value="RJG16188.1"/>
    <property type="molecule type" value="Genomic_DNA"/>
</dbReference>
<evidence type="ECO:0000313" key="2">
    <source>
        <dbReference type="EMBL" id="RJG16188.1"/>
    </source>
</evidence>
<dbReference type="OrthoDB" id="6184036at2"/>
<sequence>MEQLDSLFLVLGIAVVLCSYLHYWRRTGDARGVLLFWRRAMAMSVLEFKLQRAGLLLMLVAVVLRFIGALG</sequence>
<keyword evidence="1" id="KW-1133">Transmembrane helix</keyword>
<proteinExistence type="predicted"/>
<name>A0A418XUG1_9GAMM</name>